<dbReference type="GeneID" id="18913379"/>
<dbReference type="HOGENOM" id="CLU_393846_0_0_1"/>
<accession>K5WK23</accession>
<dbReference type="Proteomes" id="UP000008370">
    <property type="component" value="Unassembled WGS sequence"/>
</dbReference>
<proteinExistence type="predicted"/>
<evidence type="ECO:0000313" key="3">
    <source>
        <dbReference type="Proteomes" id="UP000008370"/>
    </source>
</evidence>
<evidence type="ECO:0000259" key="1">
    <source>
        <dbReference type="PROSITE" id="PS50097"/>
    </source>
</evidence>
<dbReference type="Pfam" id="PF00651">
    <property type="entry name" value="BTB"/>
    <property type="match status" value="3"/>
</dbReference>
<sequence>MAPPKSKPKPVQHAFNKPSADVILRSSDKVSFHVHKPVLSDASSFFETMFTLPGNASSSTSADGPSPPGPAISSAVRAADVLAIADKYAMDGVIQHVKNFLESSNFLELGVSSVMRVYAIARQHDFTNLAEQAACASLKHPLLSYTLTGLNNMTAAHYQDLIRYRQRCIELIDRKTDEDGNREWDDPINDIWNEEMYERFESNFPASGFPETVITGLDDCIECRGRLWFQLHYHRLKEAFSKRVCGASLNDPGILDQTVASIKECSDYMEHVPMELVEFNKRLGDILDLELEDISALDMKEFKHSFNRPTADVVLRSSDNVDFKAHKAILAEASTVFETMFTLPTNPSQDVDTSDGLPVIQMQECADAIHALLGVLYPGKGPEVTDVDRAGVVLALADKYAMDGVTKHVRSSLEDFLDYEFGLSALGVCALARRYGFVDLVESAARTWLENPFHSYQTSGLQVMTSVEYHDLLCFRQHCADLIDNYIPNDDEYCWGEFVQSVWDDEVLARFESNRSFADAAITKLGRCTGGKNHWFWFQLHVRRLKDAYTRRVCGKSLTDREILDKSIAGMDCMECLPQLPMEFMEFNQRLAAMLDKDIRKVMATIVETSIAQPVTELALSDTFNSATADLVLRSSDGIDFRVHRSLLAIASSVFEGMCSLPQPSTSDERQQLPLVPMEETSHTLYTLLLLLYPDKHPRT</sequence>
<dbReference type="SUPFAM" id="SSF54695">
    <property type="entry name" value="POZ domain"/>
    <property type="match status" value="2"/>
</dbReference>
<feature type="domain" description="BTB" evidence="1">
    <location>
        <begin position="20"/>
        <end position="51"/>
    </location>
</feature>
<dbReference type="InterPro" id="IPR011333">
    <property type="entry name" value="SKP1/BTB/POZ_sf"/>
</dbReference>
<name>K5WK23_PHACS</name>
<dbReference type="RefSeq" id="XP_007400881.1">
    <property type="nucleotide sequence ID" value="XM_007400819.1"/>
</dbReference>
<dbReference type="InterPro" id="IPR000210">
    <property type="entry name" value="BTB/POZ_dom"/>
</dbReference>
<dbReference type="STRING" id="650164.K5WK23"/>
<dbReference type="OrthoDB" id="3164835at2759"/>
<feature type="domain" description="BTB" evidence="1">
    <location>
        <begin position="629"/>
        <end position="700"/>
    </location>
</feature>
<evidence type="ECO:0000313" key="2">
    <source>
        <dbReference type="EMBL" id="EKM50612.1"/>
    </source>
</evidence>
<keyword evidence="3" id="KW-1185">Reference proteome</keyword>
<dbReference type="EMBL" id="JH930478">
    <property type="protein sequence ID" value="EKM50612.1"/>
    <property type="molecule type" value="Genomic_DNA"/>
</dbReference>
<feature type="domain" description="BTB" evidence="1">
    <location>
        <begin position="311"/>
        <end position="380"/>
    </location>
</feature>
<dbReference type="KEGG" id="pco:PHACADRAFT_213512"/>
<dbReference type="PANTHER" id="PTHR24413">
    <property type="entry name" value="SPECKLE-TYPE POZ PROTEIN"/>
    <property type="match status" value="1"/>
</dbReference>
<dbReference type="AlphaFoldDB" id="K5WK23"/>
<dbReference type="Gene3D" id="3.30.710.10">
    <property type="entry name" value="Potassium Channel Kv1.1, Chain A"/>
    <property type="match status" value="4"/>
</dbReference>
<dbReference type="PROSITE" id="PS50097">
    <property type="entry name" value="BTB"/>
    <property type="match status" value="3"/>
</dbReference>
<dbReference type="CDD" id="cd18186">
    <property type="entry name" value="BTB_POZ_ZBTB_KLHL-like"/>
    <property type="match status" value="2"/>
</dbReference>
<dbReference type="InParanoid" id="K5WK23"/>
<gene>
    <name evidence="2" type="ORF">PHACADRAFT_213512</name>
</gene>
<protein>
    <recommendedName>
        <fullName evidence="1">BTB domain-containing protein</fullName>
    </recommendedName>
</protein>
<reference evidence="2 3" key="1">
    <citation type="journal article" date="2012" name="BMC Genomics">
        <title>Comparative genomics of the white-rot fungi, Phanerochaete carnosa and P. chrysosporium, to elucidate the genetic basis of the distinct wood types they colonize.</title>
        <authorList>
            <person name="Suzuki H."/>
            <person name="MacDonald J."/>
            <person name="Syed K."/>
            <person name="Salamov A."/>
            <person name="Hori C."/>
            <person name="Aerts A."/>
            <person name="Henrissat B."/>
            <person name="Wiebenga A."/>
            <person name="vanKuyk P.A."/>
            <person name="Barry K."/>
            <person name="Lindquist E."/>
            <person name="LaButti K."/>
            <person name="Lapidus A."/>
            <person name="Lucas S."/>
            <person name="Coutinho P."/>
            <person name="Gong Y."/>
            <person name="Samejima M."/>
            <person name="Mahadevan R."/>
            <person name="Abou-Zaid M."/>
            <person name="de Vries R.P."/>
            <person name="Igarashi K."/>
            <person name="Yadav J.S."/>
            <person name="Grigoriev I.V."/>
            <person name="Master E.R."/>
        </authorList>
    </citation>
    <scope>NUCLEOTIDE SEQUENCE [LARGE SCALE GENOMIC DNA]</scope>
    <source>
        <strain evidence="2 3">HHB-10118-sp</strain>
    </source>
</reference>
<dbReference type="SMART" id="SM00225">
    <property type="entry name" value="BTB"/>
    <property type="match status" value="2"/>
</dbReference>
<organism evidence="2 3">
    <name type="scientific">Phanerochaete carnosa (strain HHB-10118-sp)</name>
    <name type="common">White-rot fungus</name>
    <name type="synonym">Peniophora carnosa</name>
    <dbReference type="NCBI Taxonomy" id="650164"/>
    <lineage>
        <taxon>Eukaryota</taxon>
        <taxon>Fungi</taxon>
        <taxon>Dikarya</taxon>
        <taxon>Basidiomycota</taxon>
        <taxon>Agaricomycotina</taxon>
        <taxon>Agaricomycetes</taxon>
        <taxon>Polyporales</taxon>
        <taxon>Phanerochaetaceae</taxon>
        <taxon>Phanerochaete</taxon>
    </lineage>
</organism>